<dbReference type="EMBL" id="ML975397">
    <property type="protein sequence ID" value="KAF1830409.1"/>
    <property type="molecule type" value="Genomic_DNA"/>
</dbReference>
<gene>
    <name evidence="2" type="ORF">BDW02DRAFT_101794</name>
</gene>
<keyword evidence="3" id="KW-1185">Reference proteome</keyword>
<dbReference type="OrthoDB" id="2910287at2759"/>
<organism evidence="2 3">
    <name type="scientific">Decorospora gaudefroyi</name>
    <dbReference type="NCBI Taxonomy" id="184978"/>
    <lineage>
        <taxon>Eukaryota</taxon>
        <taxon>Fungi</taxon>
        <taxon>Dikarya</taxon>
        <taxon>Ascomycota</taxon>
        <taxon>Pezizomycotina</taxon>
        <taxon>Dothideomycetes</taxon>
        <taxon>Pleosporomycetidae</taxon>
        <taxon>Pleosporales</taxon>
        <taxon>Pleosporineae</taxon>
        <taxon>Pleosporaceae</taxon>
        <taxon>Decorospora</taxon>
    </lineage>
</organism>
<feature type="signal peptide" evidence="1">
    <location>
        <begin position="1"/>
        <end position="18"/>
    </location>
</feature>
<name>A0A6A5K0H0_9PLEO</name>
<protein>
    <submittedName>
        <fullName evidence="2">Uncharacterized protein</fullName>
    </submittedName>
</protein>
<evidence type="ECO:0000313" key="3">
    <source>
        <dbReference type="Proteomes" id="UP000800040"/>
    </source>
</evidence>
<feature type="chain" id="PRO_5025389907" evidence="1">
    <location>
        <begin position="19"/>
        <end position="173"/>
    </location>
</feature>
<dbReference type="Proteomes" id="UP000800040">
    <property type="component" value="Unassembled WGS sequence"/>
</dbReference>
<dbReference type="AlphaFoldDB" id="A0A6A5K0H0"/>
<reference evidence="2" key="1">
    <citation type="submission" date="2020-01" db="EMBL/GenBank/DDBJ databases">
        <authorList>
            <consortium name="DOE Joint Genome Institute"/>
            <person name="Haridas S."/>
            <person name="Albert R."/>
            <person name="Binder M."/>
            <person name="Bloem J."/>
            <person name="Labutti K."/>
            <person name="Salamov A."/>
            <person name="Andreopoulos B."/>
            <person name="Baker S.E."/>
            <person name="Barry K."/>
            <person name="Bills G."/>
            <person name="Bluhm B.H."/>
            <person name="Cannon C."/>
            <person name="Castanera R."/>
            <person name="Culley D.E."/>
            <person name="Daum C."/>
            <person name="Ezra D."/>
            <person name="Gonzalez J.B."/>
            <person name="Henrissat B."/>
            <person name="Kuo A."/>
            <person name="Liang C."/>
            <person name="Lipzen A."/>
            <person name="Lutzoni F."/>
            <person name="Magnuson J."/>
            <person name="Mondo S."/>
            <person name="Nolan M."/>
            <person name="Ohm R."/>
            <person name="Pangilinan J."/>
            <person name="Park H.-J."/>
            <person name="Ramirez L."/>
            <person name="Alfaro M."/>
            <person name="Sun H."/>
            <person name="Tritt A."/>
            <person name="Yoshinaga Y."/>
            <person name="Zwiers L.-H."/>
            <person name="Turgeon B.G."/>
            <person name="Goodwin S.B."/>
            <person name="Spatafora J.W."/>
            <person name="Crous P.W."/>
            <person name="Grigoriev I.V."/>
        </authorList>
    </citation>
    <scope>NUCLEOTIDE SEQUENCE</scope>
    <source>
        <strain evidence="2">P77</strain>
    </source>
</reference>
<accession>A0A6A5K0H0</accession>
<sequence>MLSQALYLLALTAPQVTALPPTACYTPSQPLRSTGENGYIGGLYMCTNYAYQGTCSYARYTPSVCYNLAPPYLNNVSSFLPDQYAGADMFKFQCAIWNETACAGTKVVKQWPGTNNLWFEGGNVLDNKGKSVRCDFLDSEGLETWRAWKEQGYDFDSFVEREGECGFACEQMA</sequence>
<evidence type="ECO:0000313" key="2">
    <source>
        <dbReference type="EMBL" id="KAF1830409.1"/>
    </source>
</evidence>
<evidence type="ECO:0000256" key="1">
    <source>
        <dbReference type="SAM" id="SignalP"/>
    </source>
</evidence>
<proteinExistence type="predicted"/>
<keyword evidence="1" id="KW-0732">Signal</keyword>